<keyword evidence="5" id="KW-0614">Plasmid</keyword>
<dbReference type="Pfam" id="PF17762">
    <property type="entry name" value="HTH_ParB"/>
    <property type="match status" value="1"/>
</dbReference>
<dbReference type="InterPro" id="IPR004437">
    <property type="entry name" value="ParB/RepB/Spo0J"/>
</dbReference>
<reference evidence="5 6" key="1">
    <citation type="submission" date="2018-01" db="EMBL/GenBank/DDBJ databases">
        <title>Draft genome Sequence of streptomyces globosus LZH-48.</title>
        <authorList>
            <person name="Ran K."/>
            <person name="Li Z."/>
            <person name="Wei S."/>
            <person name="Dong R."/>
        </authorList>
    </citation>
    <scope>NUCLEOTIDE SEQUENCE [LARGE SCALE GENOMIC DNA]</scope>
    <source>
        <strain evidence="5 6">LZH-48</strain>
        <plasmid evidence="5 6">unnamed2</plasmid>
    </source>
</reference>
<feature type="compositionally biased region" description="Pro residues" evidence="3">
    <location>
        <begin position="242"/>
        <end position="259"/>
    </location>
</feature>
<dbReference type="Gene3D" id="3.90.1530.30">
    <property type="match status" value="1"/>
</dbReference>
<dbReference type="InterPro" id="IPR041468">
    <property type="entry name" value="HTH_ParB/Spo0J"/>
</dbReference>
<accession>A0A344UAZ9</accession>
<dbReference type="GO" id="GO:0003677">
    <property type="term" value="F:DNA binding"/>
    <property type="evidence" value="ECO:0007669"/>
    <property type="project" value="InterPro"/>
</dbReference>
<evidence type="ECO:0000313" key="5">
    <source>
        <dbReference type="EMBL" id="AXE28070.1"/>
    </source>
</evidence>
<protein>
    <recommendedName>
        <fullName evidence="4">ParB-like N-terminal domain-containing protein</fullName>
    </recommendedName>
</protein>
<feature type="compositionally biased region" description="Low complexity" evidence="3">
    <location>
        <begin position="221"/>
        <end position="237"/>
    </location>
</feature>
<dbReference type="Proteomes" id="UP000252004">
    <property type="component" value="Plasmid unnamed2"/>
</dbReference>
<evidence type="ECO:0000313" key="6">
    <source>
        <dbReference type="Proteomes" id="UP000252004"/>
    </source>
</evidence>
<keyword evidence="2" id="KW-0159">Chromosome partition</keyword>
<evidence type="ECO:0000256" key="1">
    <source>
        <dbReference type="ARBA" id="ARBA00006295"/>
    </source>
</evidence>
<comment type="similarity">
    <text evidence="1">Belongs to the ParB family.</text>
</comment>
<dbReference type="GO" id="GO:0007059">
    <property type="term" value="P:chromosome segregation"/>
    <property type="evidence" value="ECO:0007669"/>
    <property type="project" value="UniProtKB-KW"/>
</dbReference>
<dbReference type="GO" id="GO:0005694">
    <property type="term" value="C:chromosome"/>
    <property type="evidence" value="ECO:0007669"/>
    <property type="project" value="TreeGrafter"/>
</dbReference>
<dbReference type="SMART" id="SM00470">
    <property type="entry name" value="ParB"/>
    <property type="match status" value="1"/>
</dbReference>
<dbReference type="SUPFAM" id="SSF109709">
    <property type="entry name" value="KorB DNA-binding domain-like"/>
    <property type="match status" value="1"/>
</dbReference>
<proteinExistence type="inferred from homology"/>
<organism evidence="5 6">
    <name type="scientific">Streptomyces globosus</name>
    <dbReference type="NCBI Taxonomy" id="68209"/>
    <lineage>
        <taxon>Bacteria</taxon>
        <taxon>Bacillati</taxon>
        <taxon>Actinomycetota</taxon>
        <taxon>Actinomycetes</taxon>
        <taxon>Kitasatosporales</taxon>
        <taxon>Streptomycetaceae</taxon>
        <taxon>Streptomyces</taxon>
    </lineage>
</organism>
<evidence type="ECO:0000259" key="4">
    <source>
        <dbReference type="SMART" id="SM00470"/>
    </source>
</evidence>
<dbReference type="Pfam" id="PF02195">
    <property type="entry name" value="ParB_N"/>
    <property type="match status" value="1"/>
</dbReference>
<dbReference type="NCBIfam" id="TIGR00180">
    <property type="entry name" value="parB_part"/>
    <property type="match status" value="1"/>
</dbReference>
<dbReference type="SUPFAM" id="SSF110849">
    <property type="entry name" value="ParB/Sulfiredoxin"/>
    <property type="match status" value="1"/>
</dbReference>
<evidence type="ECO:0000256" key="2">
    <source>
        <dbReference type="ARBA" id="ARBA00022829"/>
    </source>
</evidence>
<dbReference type="GO" id="GO:0045881">
    <property type="term" value="P:positive regulation of sporulation resulting in formation of a cellular spore"/>
    <property type="evidence" value="ECO:0007669"/>
    <property type="project" value="TreeGrafter"/>
</dbReference>
<geneLocation type="plasmid" evidence="5 6">
    <name>unnamed2</name>
</geneLocation>
<name>A0A344UAZ9_9ACTN</name>
<dbReference type="FunFam" id="1.10.10.2830:FF:000001">
    <property type="entry name" value="Chromosome partitioning protein ParB"/>
    <property type="match status" value="1"/>
</dbReference>
<keyword evidence="6" id="KW-1185">Reference proteome</keyword>
<dbReference type="EMBL" id="CP030864">
    <property type="protein sequence ID" value="AXE28070.1"/>
    <property type="molecule type" value="Genomic_DNA"/>
</dbReference>
<dbReference type="KEGG" id="sgz:C0216_31720"/>
<sequence>MSKADKLGVSASFARAQPVGVSSRRAAIAEATGAPTSGVQPPSEVPIEALAHNPFNLREDLTELDELAQSLLSRGQLQPLAVATRMAFMEAHPGQTDGLGRAPYVVIDGNRRLAAAQLAGLKSMHIHVNDSLAASAADILESALIANVHRVDVAPMDQARALQELVEVHGSQAQVAKRLGKTPAWVSQRLALLNLTPELQEKVDTGELKVEPARRIGRLPQEQQEAAAAEAATVTPRQRTHTPPPPPSPATALAPPPAAPVAAAPAARPTPVAPTGTPAGTAGGTAAGAATGSVQAFGQGPSPTGHPRIMIATDSPETIADALTAHLTPDDLKAVTELLITRI</sequence>
<feature type="domain" description="ParB-like N-terminal" evidence="4">
    <location>
        <begin position="43"/>
        <end position="148"/>
    </location>
</feature>
<dbReference type="Gene3D" id="1.10.10.2830">
    <property type="match status" value="1"/>
</dbReference>
<dbReference type="RefSeq" id="WP_114059231.1">
    <property type="nucleotide sequence ID" value="NZ_CP030864.1"/>
</dbReference>
<feature type="compositionally biased region" description="Low complexity" evidence="3">
    <location>
        <begin position="260"/>
        <end position="280"/>
    </location>
</feature>
<gene>
    <name evidence="5" type="ORF">C0216_31720</name>
</gene>
<feature type="region of interest" description="Disordered" evidence="3">
    <location>
        <begin position="213"/>
        <end position="288"/>
    </location>
</feature>
<dbReference type="PANTHER" id="PTHR33375">
    <property type="entry name" value="CHROMOSOME-PARTITIONING PROTEIN PARB-RELATED"/>
    <property type="match status" value="1"/>
</dbReference>
<dbReference type="InterPro" id="IPR050336">
    <property type="entry name" value="Chromosome_partition/occlusion"/>
</dbReference>
<dbReference type="OrthoDB" id="70307at2"/>
<dbReference type="PANTHER" id="PTHR33375:SF1">
    <property type="entry name" value="CHROMOSOME-PARTITIONING PROTEIN PARB-RELATED"/>
    <property type="match status" value="1"/>
</dbReference>
<dbReference type="InterPro" id="IPR036086">
    <property type="entry name" value="ParB/Sulfiredoxin_sf"/>
</dbReference>
<evidence type="ECO:0000256" key="3">
    <source>
        <dbReference type="SAM" id="MobiDB-lite"/>
    </source>
</evidence>
<dbReference type="InterPro" id="IPR003115">
    <property type="entry name" value="ParB_N"/>
</dbReference>
<dbReference type="AlphaFoldDB" id="A0A344UAZ9"/>